<sequence>MDATRRGLYLREMSGHVIWANWVAVIWIVMFAWQLTVSTDKKAQLAATSYAEVKIFYKRNYNI</sequence>
<keyword evidence="1" id="KW-0472">Membrane</keyword>
<accession>A0A099YCW1</accession>
<name>A0A099YCW1_LIMMU</name>
<evidence type="ECO:0000313" key="2">
    <source>
        <dbReference type="EMBL" id="KGL67247.1"/>
    </source>
</evidence>
<gene>
    <name evidence="2" type="ORF">LX03_02875</name>
</gene>
<feature type="transmembrane region" description="Helical" evidence="1">
    <location>
        <begin position="16"/>
        <end position="35"/>
    </location>
</feature>
<protein>
    <submittedName>
        <fullName evidence="2">Uncharacterized protein</fullName>
    </submittedName>
</protein>
<dbReference type="EMBL" id="JROC01000026">
    <property type="protein sequence ID" value="KGL67247.1"/>
    <property type="molecule type" value="Genomic_DNA"/>
</dbReference>
<reference evidence="2 3" key="1">
    <citation type="submission" date="2014-09" db="EMBL/GenBank/DDBJ databases">
        <title>Lactobacillus mucosae CRL573 Genome Sequencing.</title>
        <authorList>
            <person name="Bleckwedel J."/>
            <person name="Teran L.C."/>
            <person name="Bonacina J."/>
            <person name="Saavedra L."/>
            <person name="Mozzi F.B."/>
            <person name="Raya R.R."/>
        </authorList>
    </citation>
    <scope>NUCLEOTIDE SEQUENCE [LARGE SCALE GENOMIC DNA]</scope>
    <source>
        <strain evidence="2 3">CRL573</strain>
    </source>
</reference>
<evidence type="ECO:0000313" key="3">
    <source>
        <dbReference type="Proteomes" id="UP000030001"/>
    </source>
</evidence>
<proteinExistence type="predicted"/>
<dbReference type="AlphaFoldDB" id="A0A099YCW1"/>
<keyword evidence="1" id="KW-1133">Transmembrane helix</keyword>
<dbReference type="Proteomes" id="UP000030001">
    <property type="component" value="Unassembled WGS sequence"/>
</dbReference>
<organism evidence="2 3">
    <name type="scientific">Limosilactobacillus mucosae</name>
    <name type="common">Lactobacillus mucosae</name>
    <dbReference type="NCBI Taxonomy" id="97478"/>
    <lineage>
        <taxon>Bacteria</taxon>
        <taxon>Bacillati</taxon>
        <taxon>Bacillota</taxon>
        <taxon>Bacilli</taxon>
        <taxon>Lactobacillales</taxon>
        <taxon>Lactobacillaceae</taxon>
        <taxon>Limosilactobacillus</taxon>
    </lineage>
</organism>
<evidence type="ECO:0000256" key="1">
    <source>
        <dbReference type="SAM" id="Phobius"/>
    </source>
</evidence>
<comment type="caution">
    <text evidence="2">The sequence shown here is derived from an EMBL/GenBank/DDBJ whole genome shotgun (WGS) entry which is preliminary data.</text>
</comment>
<keyword evidence="1" id="KW-0812">Transmembrane</keyword>